<dbReference type="EMBL" id="AZNH01000072">
    <property type="protein sequence ID" value="KID82878.1"/>
    <property type="molecule type" value="Genomic_DNA"/>
</dbReference>
<evidence type="ECO:0000313" key="6">
    <source>
        <dbReference type="EMBL" id="KID82878.1"/>
    </source>
</evidence>
<dbReference type="InterPro" id="IPR004352">
    <property type="entry name" value="GH114_TIM-barrel"/>
</dbReference>
<feature type="transmembrane region" description="Helical" evidence="4">
    <location>
        <begin position="32"/>
        <end position="55"/>
    </location>
</feature>
<evidence type="ECO:0000313" key="7">
    <source>
        <dbReference type="Proteomes" id="UP000031192"/>
    </source>
</evidence>
<dbReference type="InterPro" id="IPR017853">
    <property type="entry name" value="GH"/>
</dbReference>
<dbReference type="SUPFAM" id="SSF51445">
    <property type="entry name" value="(Trans)glycosidases"/>
    <property type="match status" value="1"/>
</dbReference>
<gene>
    <name evidence="6" type="ORF">MGU_09802</name>
</gene>
<dbReference type="PANTHER" id="PTHR35273:SF2">
    <property type="entry name" value="ALPHA-GALACTOSIDASE"/>
    <property type="match status" value="1"/>
</dbReference>
<feature type="domain" description="Glycoside-hydrolase family GH114 TIM-barrel" evidence="5">
    <location>
        <begin position="90"/>
        <end position="329"/>
    </location>
</feature>
<evidence type="ECO:0000256" key="4">
    <source>
        <dbReference type="SAM" id="Phobius"/>
    </source>
</evidence>
<dbReference type="Gene3D" id="3.20.20.70">
    <property type="entry name" value="Aldolase class I"/>
    <property type="match status" value="1"/>
</dbReference>
<dbReference type="HOGENOM" id="CLU_051214_1_1_1"/>
<accession>A0A0B4GJZ2</accession>
<dbReference type="EC" id="3.2.1.22" evidence="2"/>
<sequence length="344" mass="37405">MHWKKPAMDNDLRDASKPLRPARAPWWRSKKFIIAAAIAAALIIIGLAVGLGVGLTRGKGGDDGDNGQEPPGGGSGVNRTSIYKPKAGTTWQIILSKPVKLGDNGEVTPKMEAYDLDMFDNDAESFVKLHNAGVSVICYFSAGTYEDWRSDKDKFDQADMGKPLDDWPGERWLNVSSPTVRDIMKERIKLAASKGCLAIDPDNVDGYQNDNGLGLTTEQAVDFVKFLANEAASYNMSTGLKNAADIIDDVLDVVAFSVNEQCVENSECESYAPFIQAGKPVFNIEYPSDAGAARGVSSSVSTDICSRRGKSRGADNFSTVIKKMNLDGWVEYCDQKVFTTDIFS</sequence>
<organism evidence="6 7">
    <name type="scientific">Metarhizium guizhouense (strain ARSEF 977)</name>
    <dbReference type="NCBI Taxonomy" id="1276136"/>
    <lineage>
        <taxon>Eukaryota</taxon>
        <taxon>Fungi</taxon>
        <taxon>Dikarya</taxon>
        <taxon>Ascomycota</taxon>
        <taxon>Pezizomycotina</taxon>
        <taxon>Sordariomycetes</taxon>
        <taxon>Hypocreomycetidae</taxon>
        <taxon>Hypocreales</taxon>
        <taxon>Clavicipitaceae</taxon>
        <taxon>Metarhizium</taxon>
    </lineage>
</organism>
<reference evidence="6 7" key="1">
    <citation type="journal article" date="2014" name="Proc. Natl. Acad. Sci. U.S.A.">
        <title>Trajectory and genomic determinants of fungal-pathogen speciation and host adaptation.</title>
        <authorList>
            <person name="Hu X."/>
            <person name="Xiao G."/>
            <person name="Zheng P."/>
            <person name="Shang Y."/>
            <person name="Su Y."/>
            <person name="Zhang X."/>
            <person name="Liu X."/>
            <person name="Zhan S."/>
            <person name="St Leger R.J."/>
            <person name="Wang C."/>
        </authorList>
    </citation>
    <scope>NUCLEOTIDE SEQUENCE [LARGE SCALE GENOMIC DNA]</scope>
    <source>
        <strain evidence="6 7">ARSEF 977</strain>
    </source>
</reference>
<keyword evidence="7" id="KW-1185">Reference proteome</keyword>
<keyword evidence="4" id="KW-0472">Membrane</keyword>
<dbReference type="PANTHER" id="PTHR35273">
    <property type="entry name" value="ALPHA-1,4 POLYGALACTOSAMINIDASE, PUTATIVE (AFU_ORTHOLOGUE AFUA_3G07890)-RELATED"/>
    <property type="match status" value="1"/>
</dbReference>
<feature type="region of interest" description="Disordered" evidence="3">
    <location>
        <begin position="59"/>
        <end position="81"/>
    </location>
</feature>
<keyword evidence="4" id="KW-0812">Transmembrane</keyword>
<protein>
    <recommendedName>
        <fullName evidence="2">alpha-galactosidase</fullName>
        <ecNumber evidence="2">3.2.1.22</ecNumber>
    </recommendedName>
</protein>
<evidence type="ECO:0000256" key="2">
    <source>
        <dbReference type="ARBA" id="ARBA00012755"/>
    </source>
</evidence>
<name>A0A0B4GJZ2_METGA</name>
<evidence type="ECO:0000259" key="5">
    <source>
        <dbReference type="Pfam" id="PF03537"/>
    </source>
</evidence>
<dbReference type="GO" id="GO:0004557">
    <property type="term" value="F:alpha-galactosidase activity"/>
    <property type="evidence" value="ECO:0007669"/>
    <property type="project" value="UniProtKB-EC"/>
</dbReference>
<dbReference type="AlphaFoldDB" id="A0A0B4GJZ2"/>
<evidence type="ECO:0000256" key="3">
    <source>
        <dbReference type="SAM" id="MobiDB-lite"/>
    </source>
</evidence>
<dbReference type="Pfam" id="PF03537">
    <property type="entry name" value="Glyco_hydro_114"/>
    <property type="match status" value="1"/>
</dbReference>
<keyword evidence="4" id="KW-1133">Transmembrane helix</keyword>
<comment type="catalytic activity">
    <reaction evidence="1">
        <text>Hydrolysis of terminal, non-reducing alpha-D-galactose residues in alpha-D-galactosides, including galactose oligosaccharides, galactomannans and galactolipids.</text>
        <dbReference type="EC" id="3.2.1.22"/>
    </reaction>
</comment>
<dbReference type="InterPro" id="IPR013785">
    <property type="entry name" value="Aldolase_TIM"/>
</dbReference>
<evidence type="ECO:0000256" key="1">
    <source>
        <dbReference type="ARBA" id="ARBA00001255"/>
    </source>
</evidence>
<comment type="caution">
    <text evidence="6">The sequence shown here is derived from an EMBL/GenBank/DDBJ whole genome shotgun (WGS) entry which is preliminary data.</text>
</comment>
<dbReference type="OrthoDB" id="2108802at2759"/>
<proteinExistence type="predicted"/>
<dbReference type="Proteomes" id="UP000031192">
    <property type="component" value="Unassembled WGS sequence"/>
</dbReference>